<sequence length="317" mass="35365">MKRFKRIFLMLLGMILTMPSIAQTSELSWVTKLQGMDSNELTLMIILAIVLGVIILLLVLMIYLMSFMVTVLKQQQGFERRVSTKPSWWESFKRQYIVGKMKPVGSKEEEDLMLDHSYDGIVELDNHMPPWLAAVFYITIAFAVAYFTYYAVLGMGQSQIEEYQTELAIAAVKAEEYKALALSSIDENSVVFDASTPSINAGKSIYEANCAACHAIDGGGGVGPNLTDEYWLHGGGISDIFKVVKYGVVEKGMIPWQDQLSPEQIQQVSSYILTLQGTTPSSPKEPQGEKFEPAIEEPLDALIEDELELVPVVEEEN</sequence>
<dbReference type="Gene3D" id="1.10.760.10">
    <property type="entry name" value="Cytochrome c-like domain"/>
    <property type="match status" value="1"/>
</dbReference>
<keyword evidence="5" id="KW-0812">Transmembrane</keyword>
<proteinExistence type="predicted"/>
<protein>
    <submittedName>
        <fullName evidence="8">C-type cytochrome</fullName>
    </submittedName>
</protein>
<dbReference type="Pfam" id="PF13442">
    <property type="entry name" value="Cytochrome_CBB3"/>
    <property type="match status" value="1"/>
</dbReference>
<keyword evidence="6" id="KW-0732">Signal</keyword>
<accession>A0ABS9UYH2</accession>
<dbReference type="PANTHER" id="PTHR33751:SF1">
    <property type="entry name" value="CBB3-TYPE CYTOCHROME C OXIDASE SUBUNIT FIXP"/>
    <property type="match status" value="1"/>
</dbReference>
<dbReference type="InterPro" id="IPR038414">
    <property type="entry name" value="CcoP_N_sf"/>
</dbReference>
<evidence type="ECO:0000313" key="9">
    <source>
        <dbReference type="Proteomes" id="UP001165489"/>
    </source>
</evidence>
<organism evidence="8 9">
    <name type="scientific">Belliella filtrata</name>
    <dbReference type="NCBI Taxonomy" id="2923435"/>
    <lineage>
        <taxon>Bacteria</taxon>
        <taxon>Pseudomonadati</taxon>
        <taxon>Bacteroidota</taxon>
        <taxon>Cytophagia</taxon>
        <taxon>Cytophagales</taxon>
        <taxon>Cyclobacteriaceae</taxon>
        <taxon>Belliella</taxon>
    </lineage>
</organism>
<keyword evidence="2 4" id="KW-0479">Metal-binding</keyword>
<keyword evidence="9" id="KW-1185">Reference proteome</keyword>
<keyword evidence="5" id="KW-0472">Membrane</keyword>
<evidence type="ECO:0000256" key="3">
    <source>
        <dbReference type="ARBA" id="ARBA00023004"/>
    </source>
</evidence>
<feature type="signal peptide" evidence="6">
    <location>
        <begin position="1"/>
        <end position="22"/>
    </location>
</feature>
<feature type="transmembrane region" description="Helical" evidence="5">
    <location>
        <begin position="43"/>
        <end position="72"/>
    </location>
</feature>
<comment type="caution">
    <text evidence="8">The sequence shown here is derived from an EMBL/GenBank/DDBJ whole genome shotgun (WGS) entry which is preliminary data.</text>
</comment>
<keyword evidence="5" id="KW-1133">Transmembrane helix</keyword>
<feature type="chain" id="PRO_5045877384" evidence="6">
    <location>
        <begin position="23"/>
        <end position="317"/>
    </location>
</feature>
<evidence type="ECO:0000256" key="1">
    <source>
        <dbReference type="ARBA" id="ARBA00022617"/>
    </source>
</evidence>
<dbReference type="Pfam" id="PF14715">
    <property type="entry name" value="FixP_N"/>
    <property type="match status" value="1"/>
</dbReference>
<keyword evidence="3 4" id="KW-0408">Iron</keyword>
<feature type="domain" description="Cytochrome c" evidence="7">
    <location>
        <begin position="197"/>
        <end position="276"/>
    </location>
</feature>
<dbReference type="Gene3D" id="6.10.280.130">
    <property type="match status" value="1"/>
</dbReference>
<evidence type="ECO:0000313" key="8">
    <source>
        <dbReference type="EMBL" id="MCH7409221.1"/>
    </source>
</evidence>
<evidence type="ECO:0000256" key="6">
    <source>
        <dbReference type="SAM" id="SignalP"/>
    </source>
</evidence>
<dbReference type="EMBL" id="JAKZGP010000013">
    <property type="protein sequence ID" value="MCH7409221.1"/>
    <property type="molecule type" value="Genomic_DNA"/>
</dbReference>
<evidence type="ECO:0000256" key="4">
    <source>
        <dbReference type="PROSITE-ProRule" id="PRU00433"/>
    </source>
</evidence>
<dbReference type="PANTHER" id="PTHR33751">
    <property type="entry name" value="CBB3-TYPE CYTOCHROME C OXIDASE SUBUNIT FIXP"/>
    <property type="match status" value="1"/>
</dbReference>
<keyword evidence="1 4" id="KW-0349">Heme</keyword>
<dbReference type="InterPro" id="IPR036909">
    <property type="entry name" value="Cyt_c-like_dom_sf"/>
</dbReference>
<reference evidence="8" key="1">
    <citation type="submission" date="2022-03" db="EMBL/GenBank/DDBJ databases">
        <title>De novo assembled genomes of Belliella spp. (Cyclobacteriaceae) strains.</title>
        <authorList>
            <person name="Szabo A."/>
            <person name="Korponai K."/>
            <person name="Felfoldi T."/>
        </authorList>
    </citation>
    <scope>NUCLEOTIDE SEQUENCE</scope>
    <source>
        <strain evidence="8">DSM 111904</strain>
    </source>
</reference>
<evidence type="ECO:0000256" key="2">
    <source>
        <dbReference type="ARBA" id="ARBA00022723"/>
    </source>
</evidence>
<dbReference type="PROSITE" id="PS51007">
    <property type="entry name" value="CYTC"/>
    <property type="match status" value="1"/>
</dbReference>
<evidence type="ECO:0000259" key="7">
    <source>
        <dbReference type="PROSITE" id="PS51007"/>
    </source>
</evidence>
<dbReference type="InterPro" id="IPR032858">
    <property type="entry name" value="CcoP_N"/>
</dbReference>
<evidence type="ECO:0000256" key="5">
    <source>
        <dbReference type="SAM" id="Phobius"/>
    </source>
</evidence>
<dbReference type="SUPFAM" id="SSF46626">
    <property type="entry name" value="Cytochrome c"/>
    <property type="match status" value="1"/>
</dbReference>
<dbReference type="Proteomes" id="UP001165489">
    <property type="component" value="Unassembled WGS sequence"/>
</dbReference>
<name>A0ABS9UYH2_9BACT</name>
<dbReference type="RefSeq" id="WP_241347572.1">
    <property type="nucleotide sequence ID" value="NZ_JAKZGP010000013.1"/>
</dbReference>
<feature type="transmembrane region" description="Helical" evidence="5">
    <location>
        <begin position="131"/>
        <end position="152"/>
    </location>
</feature>
<dbReference type="InterPro" id="IPR050597">
    <property type="entry name" value="Cytochrome_c_Oxidase_Subunit"/>
</dbReference>
<gene>
    <name evidence="8" type="ORF">MM239_07440</name>
</gene>
<dbReference type="InterPro" id="IPR009056">
    <property type="entry name" value="Cyt_c-like_dom"/>
</dbReference>